<proteinExistence type="predicted"/>
<protein>
    <recommendedName>
        <fullName evidence="3">WXG100 family type VII secretion target</fullName>
    </recommendedName>
</protein>
<dbReference type="InterPro" id="IPR036689">
    <property type="entry name" value="ESAT-6-like_sf"/>
</dbReference>
<gene>
    <name evidence="1" type="ORF">E3O06_00825</name>
</gene>
<keyword evidence="2" id="KW-1185">Reference proteome</keyword>
<organism evidence="1 2">
    <name type="scientific">Cryobacterium glaciale</name>
    <dbReference type="NCBI Taxonomy" id="1259145"/>
    <lineage>
        <taxon>Bacteria</taxon>
        <taxon>Bacillati</taxon>
        <taxon>Actinomycetota</taxon>
        <taxon>Actinomycetes</taxon>
        <taxon>Micrococcales</taxon>
        <taxon>Microbacteriaceae</taxon>
        <taxon>Cryobacterium</taxon>
    </lineage>
</organism>
<name>A0A4R8V6T2_9MICO</name>
<dbReference type="Pfam" id="PF06013">
    <property type="entry name" value="WXG100"/>
    <property type="match status" value="1"/>
</dbReference>
<accession>A0A4R8V6T2</accession>
<dbReference type="OrthoDB" id="5116683at2"/>
<evidence type="ECO:0008006" key="3">
    <source>
        <dbReference type="Google" id="ProtNLM"/>
    </source>
</evidence>
<dbReference type="InterPro" id="IPR010310">
    <property type="entry name" value="T7SS_ESAT-6-like"/>
</dbReference>
<reference evidence="1 2" key="1">
    <citation type="submission" date="2019-03" db="EMBL/GenBank/DDBJ databases">
        <title>Genomics of glacier-inhabiting Cryobacterium strains.</title>
        <authorList>
            <person name="Liu Q."/>
            <person name="Xin Y.-H."/>
        </authorList>
    </citation>
    <scope>NUCLEOTIDE SEQUENCE [LARGE SCALE GENOMIC DNA]</scope>
    <source>
        <strain evidence="1 2">HLT2-23</strain>
    </source>
</reference>
<comment type="caution">
    <text evidence="1">The sequence shown here is derived from an EMBL/GenBank/DDBJ whole genome shotgun (WGS) entry which is preliminary data.</text>
</comment>
<sequence length="111" mass="11324">MSQFRVSTPALGYSAASISAALADFDARVSQVSAVVNGVVGNSWDGEAAAAFGGGWQSWLQSAATTRAALADIALRLNLAEGGYETLEAQLTSQTRTSTIAVGDIRTGGQS</sequence>
<dbReference type="SUPFAM" id="SSF140453">
    <property type="entry name" value="EsxAB dimer-like"/>
    <property type="match status" value="1"/>
</dbReference>
<dbReference type="EMBL" id="SOEY01000002">
    <property type="protein sequence ID" value="TFB77329.1"/>
    <property type="molecule type" value="Genomic_DNA"/>
</dbReference>
<dbReference type="Gene3D" id="1.10.287.1060">
    <property type="entry name" value="ESAT-6-like"/>
    <property type="match status" value="1"/>
</dbReference>
<dbReference type="AlphaFoldDB" id="A0A4R8V6T2"/>
<evidence type="ECO:0000313" key="2">
    <source>
        <dbReference type="Proteomes" id="UP000298173"/>
    </source>
</evidence>
<evidence type="ECO:0000313" key="1">
    <source>
        <dbReference type="EMBL" id="TFB77329.1"/>
    </source>
</evidence>
<dbReference type="Proteomes" id="UP000298173">
    <property type="component" value="Unassembled WGS sequence"/>
</dbReference>
<dbReference type="RefSeq" id="WP_134501141.1">
    <property type="nucleotide sequence ID" value="NZ_SOEY01000002.1"/>
</dbReference>